<evidence type="ECO:0000259" key="1">
    <source>
        <dbReference type="Pfam" id="PF03372"/>
    </source>
</evidence>
<dbReference type="InterPro" id="IPR036691">
    <property type="entry name" value="Endo/exonu/phosph_ase_sf"/>
</dbReference>
<dbReference type="SUPFAM" id="SSF56219">
    <property type="entry name" value="DNase I-like"/>
    <property type="match status" value="1"/>
</dbReference>
<name>A0A6J4RC18_9ACTN</name>
<reference evidence="2" key="1">
    <citation type="submission" date="2020-02" db="EMBL/GenBank/DDBJ databases">
        <authorList>
            <person name="Meier V. D."/>
        </authorList>
    </citation>
    <scope>NUCLEOTIDE SEQUENCE</scope>
    <source>
        <strain evidence="2">AVDCRST_MAG05</strain>
    </source>
</reference>
<dbReference type="AlphaFoldDB" id="A0A6J4RC18"/>
<organism evidence="2">
    <name type="scientific">uncultured Rubrobacteraceae bacterium</name>
    <dbReference type="NCBI Taxonomy" id="349277"/>
    <lineage>
        <taxon>Bacteria</taxon>
        <taxon>Bacillati</taxon>
        <taxon>Actinomycetota</taxon>
        <taxon>Rubrobacteria</taxon>
        <taxon>Rubrobacterales</taxon>
        <taxon>Rubrobacteraceae</taxon>
        <taxon>environmental samples</taxon>
    </lineage>
</organism>
<dbReference type="Pfam" id="PF03372">
    <property type="entry name" value="Exo_endo_phos"/>
    <property type="match status" value="1"/>
</dbReference>
<feature type="non-terminal residue" evidence="2">
    <location>
        <position position="305"/>
    </location>
</feature>
<protein>
    <submittedName>
        <fullName evidence="2">Succinyl-CoA synthetase, alpha subunit</fullName>
    </submittedName>
</protein>
<sequence length="305" mass="32817">MRIPSATATAAARTDHMTDTTVAGADQFRVATFNASLNRNAEGELVADLATPDDAQAQTVAEIIQRVAPDLLLVNEFDHVRFDVAADLFRLHYLERGQDTLGLGDAATPIEYPYVHVAPSNTGVASGFDLNNNGVVAASVGDVGYGDDALGFGNFPGQYGMAVFSKYPILHDEVRTFQTFLWKDMPGARLPDDAATPEPRDWYSAAELEVFRLSSKSFWDVPVLVGGEVVHLLTAHPTPPTFDGPEDRNGLRNADEIRMVADYVTPGAGGYIYDDAGQYGGLPEGARFVVLGDMNADPFDGDSVD</sequence>
<dbReference type="Gene3D" id="3.60.10.10">
    <property type="entry name" value="Endonuclease/exonuclease/phosphatase"/>
    <property type="match status" value="1"/>
</dbReference>
<accession>A0A6J4RC18</accession>
<dbReference type="EMBL" id="CADCVM010000055">
    <property type="protein sequence ID" value="CAA9469773.1"/>
    <property type="molecule type" value="Genomic_DNA"/>
</dbReference>
<feature type="domain" description="Endonuclease/exonuclease/phosphatase" evidence="1">
    <location>
        <begin position="32"/>
        <end position="303"/>
    </location>
</feature>
<proteinExistence type="predicted"/>
<evidence type="ECO:0000313" key="2">
    <source>
        <dbReference type="EMBL" id="CAA9469773.1"/>
    </source>
</evidence>
<dbReference type="GO" id="GO:0003824">
    <property type="term" value="F:catalytic activity"/>
    <property type="evidence" value="ECO:0007669"/>
    <property type="project" value="InterPro"/>
</dbReference>
<dbReference type="InterPro" id="IPR005135">
    <property type="entry name" value="Endo/exonuclease/phosphatase"/>
</dbReference>
<gene>
    <name evidence="2" type="ORF">AVDCRST_MAG05-454</name>
</gene>